<dbReference type="CDD" id="cd13688">
    <property type="entry name" value="PBP2_GltI_DEBP"/>
    <property type="match status" value="1"/>
</dbReference>
<feature type="domain" description="Solute-binding protein family 3/N-terminal" evidence="4">
    <location>
        <begin position="47"/>
        <end position="298"/>
    </location>
</feature>
<dbReference type="EMBL" id="SJTG01000002">
    <property type="protein sequence ID" value="TCI10295.1"/>
    <property type="molecule type" value="Genomic_DNA"/>
</dbReference>
<keyword evidence="6" id="KW-1185">Reference proteome</keyword>
<keyword evidence="2" id="KW-0813">Transport</keyword>
<comment type="caution">
    <text evidence="5">The sequence shown here is derived from an EMBL/GenBank/DDBJ whole genome shotgun (WGS) entry which is preliminary data.</text>
</comment>
<proteinExistence type="inferred from homology"/>
<dbReference type="AlphaFoldDB" id="A0A4R0YQQ6"/>
<evidence type="ECO:0000256" key="2">
    <source>
        <dbReference type="ARBA" id="ARBA00022448"/>
    </source>
</evidence>
<accession>A0A4R0YQQ6</accession>
<name>A0A4R0YQQ6_9GAMM</name>
<dbReference type="Gene3D" id="3.40.190.10">
    <property type="entry name" value="Periplasmic binding protein-like II"/>
    <property type="match status" value="2"/>
</dbReference>
<gene>
    <name evidence="5" type="ORF">EZM97_15470</name>
</gene>
<dbReference type="SUPFAM" id="SSF53850">
    <property type="entry name" value="Periplasmic binding protein-like II"/>
    <property type="match status" value="1"/>
</dbReference>
<dbReference type="GO" id="GO:0006865">
    <property type="term" value="P:amino acid transport"/>
    <property type="evidence" value="ECO:0007669"/>
    <property type="project" value="TreeGrafter"/>
</dbReference>
<evidence type="ECO:0000313" key="5">
    <source>
        <dbReference type="EMBL" id="TCI10295.1"/>
    </source>
</evidence>
<evidence type="ECO:0000313" key="6">
    <source>
        <dbReference type="Proteomes" id="UP000291822"/>
    </source>
</evidence>
<dbReference type="GO" id="GO:0030288">
    <property type="term" value="C:outer membrane-bounded periplasmic space"/>
    <property type="evidence" value="ECO:0007669"/>
    <property type="project" value="TreeGrafter"/>
</dbReference>
<dbReference type="PANTHER" id="PTHR30085:SF6">
    <property type="entry name" value="ABC TRANSPORTER GLUTAMINE-BINDING PROTEIN GLNH"/>
    <property type="match status" value="1"/>
</dbReference>
<evidence type="ECO:0000256" key="3">
    <source>
        <dbReference type="ARBA" id="ARBA00022729"/>
    </source>
</evidence>
<dbReference type="Proteomes" id="UP000291822">
    <property type="component" value="Unassembled WGS sequence"/>
</dbReference>
<reference evidence="5 6" key="1">
    <citation type="submission" date="2019-02" db="EMBL/GenBank/DDBJ databases">
        <title>Dyella amyloliquefaciens sp. nov., isolated from forest soil.</title>
        <authorList>
            <person name="Gao Z.-H."/>
            <person name="Qiu L.-H."/>
        </authorList>
    </citation>
    <scope>NUCLEOTIDE SEQUENCE [LARGE SCALE GENOMIC DNA]</scope>
    <source>
        <strain evidence="5 6">KACC 12747</strain>
    </source>
</reference>
<dbReference type="InterPro" id="IPR051455">
    <property type="entry name" value="Bact_solute-bind_prot3"/>
</dbReference>
<protein>
    <submittedName>
        <fullName evidence="5">Amino acid ABC transporter substrate-binding protein</fullName>
    </submittedName>
</protein>
<dbReference type="GO" id="GO:0005576">
    <property type="term" value="C:extracellular region"/>
    <property type="evidence" value="ECO:0007669"/>
    <property type="project" value="TreeGrafter"/>
</dbReference>
<dbReference type="Pfam" id="PF00497">
    <property type="entry name" value="SBP_bac_3"/>
    <property type="match status" value="1"/>
</dbReference>
<dbReference type="InterPro" id="IPR001638">
    <property type="entry name" value="Solute-binding_3/MltF_N"/>
</dbReference>
<dbReference type="PANTHER" id="PTHR30085">
    <property type="entry name" value="AMINO ACID ABC TRANSPORTER PERMEASE"/>
    <property type="match status" value="1"/>
</dbReference>
<dbReference type="RefSeq" id="WP_131408177.1">
    <property type="nucleotide sequence ID" value="NZ_SJTG01000002.1"/>
</dbReference>
<evidence type="ECO:0000256" key="1">
    <source>
        <dbReference type="ARBA" id="ARBA00010333"/>
    </source>
</evidence>
<keyword evidence="3" id="KW-0732">Signal</keyword>
<organism evidence="5 6">
    <name type="scientific">Dyella soli</name>
    <dbReference type="NCBI Taxonomy" id="522319"/>
    <lineage>
        <taxon>Bacteria</taxon>
        <taxon>Pseudomonadati</taxon>
        <taxon>Pseudomonadota</taxon>
        <taxon>Gammaproteobacteria</taxon>
        <taxon>Lysobacterales</taxon>
        <taxon>Rhodanobacteraceae</taxon>
        <taxon>Dyella</taxon>
    </lineage>
</organism>
<comment type="similarity">
    <text evidence="1">Belongs to the bacterial solute-binding protein 3 family.</text>
</comment>
<sequence length="313" mass="34369">MSRMNRVAARDHLLRWVLMVLLLAPMHLALAQGQGASTLDRIRASGKITMGFYNEAQPFTYQGSSGTPDGYAIALCRAVATAVQDELKLPNLATQFVAVDTENRFSSVKEGRVDLLCGPSAPTISGRSQVGFSIPILGSGTGVMVRKDAPAAFRELLETGQAEGRPIWRGSPMLAALQQRTFAVISGSLQERLLKERREELNVNSVIATVPDLATGLKQLQDGKADAFVAERNVLLNLAKRDTSGELVVLNRVFDYEPLAFAVSRDDADFRLLVDRTLSQLYRSGKVNGIYEQYLGKPDKATQDWFRRTALPE</sequence>
<evidence type="ECO:0000259" key="4">
    <source>
        <dbReference type="SMART" id="SM00062"/>
    </source>
</evidence>
<dbReference type="SMART" id="SM00062">
    <property type="entry name" value="PBPb"/>
    <property type="match status" value="1"/>
</dbReference>